<evidence type="ECO:0000256" key="1">
    <source>
        <dbReference type="SAM" id="MobiDB-lite"/>
    </source>
</evidence>
<evidence type="ECO:0000313" key="3">
    <source>
        <dbReference type="Proteomes" id="UP001286313"/>
    </source>
</evidence>
<dbReference type="Proteomes" id="UP001286313">
    <property type="component" value="Unassembled WGS sequence"/>
</dbReference>
<dbReference type="EMBL" id="JAWQEG010008985">
    <property type="protein sequence ID" value="KAK3849341.1"/>
    <property type="molecule type" value="Genomic_DNA"/>
</dbReference>
<dbReference type="AlphaFoldDB" id="A0AAE1EHF4"/>
<sequence length="96" mass="11028">MVMFVDGMGWNRNKMIVKSSGDRRGGGAKKMEGKERWVEGREGKESWVEEPRRGRGRRVGWRGGREGELCEEERGKESWVEREREGELGGDEGKES</sequence>
<feature type="compositionally biased region" description="Basic and acidic residues" evidence="1">
    <location>
        <begin position="63"/>
        <end position="96"/>
    </location>
</feature>
<organism evidence="2 3">
    <name type="scientific">Petrolisthes cinctipes</name>
    <name type="common">Flat porcelain crab</name>
    <dbReference type="NCBI Taxonomy" id="88211"/>
    <lineage>
        <taxon>Eukaryota</taxon>
        <taxon>Metazoa</taxon>
        <taxon>Ecdysozoa</taxon>
        <taxon>Arthropoda</taxon>
        <taxon>Crustacea</taxon>
        <taxon>Multicrustacea</taxon>
        <taxon>Malacostraca</taxon>
        <taxon>Eumalacostraca</taxon>
        <taxon>Eucarida</taxon>
        <taxon>Decapoda</taxon>
        <taxon>Pleocyemata</taxon>
        <taxon>Anomura</taxon>
        <taxon>Galatheoidea</taxon>
        <taxon>Porcellanidae</taxon>
        <taxon>Petrolisthes</taxon>
    </lineage>
</organism>
<feature type="compositionally biased region" description="Basic and acidic residues" evidence="1">
    <location>
        <begin position="20"/>
        <end position="53"/>
    </location>
</feature>
<name>A0AAE1EHF4_PETCI</name>
<feature type="region of interest" description="Disordered" evidence="1">
    <location>
        <begin position="17"/>
        <end position="96"/>
    </location>
</feature>
<accession>A0AAE1EHF4</accession>
<reference evidence="2" key="1">
    <citation type="submission" date="2023-10" db="EMBL/GenBank/DDBJ databases">
        <title>Genome assemblies of two species of porcelain crab, Petrolisthes cinctipes and Petrolisthes manimaculis (Anomura: Porcellanidae).</title>
        <authorList>
            <person name="Angst P."/>
        </authorList>
    </citation>
    <scope>NUCLEOTIDE SEQUENCE</scope>
    <source>
        <strain evidence="2">PB745_01</strain>
        <tissue evidence="2">Gill</tissue>
    </source>
</reference>
<evidence type="ECO:0000313" key="2">
    <source>
        <dbReference type="EMBL" id="KAK3849341.1"/>
    </source>
</evidence>
<protein>
    <submittedName>
        <fullName evidence="2">Uncharacterized protein</fullName>
    </submittedName>
</protein>
<keyword evidence="3" id="KW-1185">Reference proteome</keyword>
<comment type="caution">
    <text evidence="2">The sequence shown here is derived from an EMBL/GenBank/DDBJ whole genome shotgun (WGS) entry which is preliminary data.</text>
</comment>
<gene>
    <name evidence="2" type="ORF">Pcinc_043905</name>
</gene>
<proteinExistence type="predicted"/>